<gene>
    <name evidence="3" type="ORF">C498_01825</name>
</gene>
<accession>A0A384KKL5</accession>
<dbReference type="InterPro" id="IPR020945">
    <property type="entry name" value="DMSO/NO3_reduct_chaperone"/>
</dbReference>
<reference evidence="3 4" key="2">
    <citation type="journal article" date="2014" name="PLoS Genet.">
        <title>Phylogenetically driven sequencing of extremely halophilic archaea reveals strategies for static and dynamic osmo-response.</title>
        <authorList>
            <person name="Becker E.A."/>
            <person name="Seitzer P.M."/>
            <person name="Tritt A."/>
            <person name="Larsen D."/>
            <person name="Krusor M."/>
            <person name="Yao A.I."/>
            <person name="Wu D."/>
            <person name="Madern D."/>
            <person name="Eisen J.A."/>
            <person name="Darling A.E."/>
            <person name="Facciotti M.T."/>
        </authorList>
    </citation>
    <scope>NUCLEOTIDE SEQUENCE [LARGE SCALE GENOMIC DNA]</scope>
    <source>
        <strain evidence="4">ATCC 29605 / DSM 3757 / JCM 8879 / NBRC 14742 / NCIMB 2012 / VKM B-1768 / DS2</strain>
    </source>
</reference>
<feature type="compositionally biased region" description="Basic and acidic residues" evidence="2">
    <location>
        <begin position="12"/>
        <end position="21"/>
    </location>
</feature>
<dbReference type="Proteomes" id="UP000011532">
    <property type="component" value="Unassembled WGS sequence"/>
</dbReference>
<comment type="caution">
    <text evidence="3">The sequence shown here is derived from an EMBL/GenBank/DDBJ whole genome shotgun (WGS) entry which is preliminary data.</text>
</comment>
<dbReference type="PANTHER" id="PTHR34227:SF1">
    <property type="entry name" value="DIMETHYL SULFOXIDE REDUCTASE CHAPERONE-RELATED"/>
    <property type="match status" value="1"/>
</dbReference>
<dbReference type="Gene3D" id="1.10.3480.10">
    <property type="entry name" value="TorD-like"/>
    <property type="match status" value="1"/>
</dbReference>
<evidence type="ECO:0000256" key="2">
    <source>
        <dbReference type="SAM" id="MobiDB-lite"/>
    </source>
</evidence>
<dbReference type="RefSeq" id="WP_004041168.1">
    <property type="nucleotide sequence ID" value="NC_013964.1"/>
</dbReference>
<dbReference type="AlphaFoldDB" id="A0A384KKL5"/>
<evidence type="ECO:0000313" key="4">
    <source>
        <dbReference type="Proteomes" id="UP000011532"/>
    </source>
</evidence>
<dbReference type="Pfam" id="PF02613">
    <property type="entry name" value="Nitrate_red_del"/>
    <property type="match status" value="1"/>
</dbReference>
<dbReference type="InterPro" id="IPR050289">
    <property type="entry name" value="TorD/DmsD_chaperones"/>
</dbReference>
<evidence type="ECO:0008006" key="5">
    <source>
        <dbReference type="Google" id="ProtNLM"/>
    </source>
</evidence>
<dbReference type="InterPro" id="IPR036411">
    <property type="entry name" value="TorD-like_sf"/>
</dbReference>
<reference evidence="4" key="1">
    <citation type="submission" date="2012-11" db="EMBL/GenBank/DDBJ databases">
        <authorList>
            <person name="Becker E.A."/>
            <person name="Seitzer P."/>
            <person name="Tritt A."/>
            <person name="Larsen D."/>
            <person name="Yao A."/>
            <person name="Wu D."/>
            <person name="Darling A."/>
            <person name="Eisen J.A."/>
            <person name="Facciotti M.T."/>
        </authorList>
    </citation>
    <scope>NUCLEOTIDE SEQUENCE [LARGE SCALE GENOMIC DNA]</scope>
    <source>
        <strain evidence="4">ATCC 29605 / DSM 3757 / JCM 8879 / NBRC 14742 / NCIMB 2012 / VKM B-1768 / DS2</strain>
    </source>
</reference>
<evidence type="ECO:0000256" key="1">
    <source>
        <dbReference type="ARBA" id="ARBA00023186"/>
    </source>
</evidence>
<name>A0A384KKL5_HALVD</name>
<dbReference type="OrthoDB" id="320758at2157"/>
<sequence length="197" mass="22195">MSEPVAQSPSEGNEKYEEHAAAGDAFESARTATYAVLAACWREPTERLVEVANDGELSALFGPLESLELHALRSEYARLFIGPAGPPCPPYESVYRDRADDDEFGEVLGPATTAVERWYQAFGVEHRPEQRDLPDHVATELEFCAYLAEHGRDDRLDQFRDEHLTQWVDDLCDRVETETRSPFYAALARTTREVVSD</sequence>
<dbReference type="PANTHER" id="PTHR34227">
    <property type="entry name" value="CHAPERONE PROTEIN YCDY"/>
    <property type="match status" value="1"/>
</dbReference>
<dbReference type="GeneID" id="8919174"/>
<feature type="compositionally biased region" description="Polar residues" evidence="2">
    <location>
        <begin position="1"/>
        <end position="11"/>
    </location>
</feature>
<dbReference type="SUPFAM" id="SSF89155">
    <property type="entry name" value="TorD-like"/>
    <property type="match status" value="1"/>
</dbReference>
<keyword evidence="1" id="KW-0143">Chaperone</keyword>
<organism evidence="3 4">
    <name type="scientific">Haloferax volcanii (strain ATCC 29605 / DSM 3757 / JCM 8879 / NBRC 14742 / NCIMB 2012 / VKM B-1768 / DS2)</name>
    <name type="common">Halobacterium volcanii</name>
    <dbReference type="NCBI Taxonomy" id="309800"/>
    <lineage>
        <taxon>Archaea</taxon>
        <taxon>Methanobacteriati</taxon>
        <taxon>Methanobacteriota</taxon>
        <taxon>Stenosarchaea group</taxon>
        <taxon>Halobacteria</taxon>
        <taxon>Halobacteriales</taxon>
        <taxon>Haloferacaceae</taxon>
        <taxon>Haloferax</taxon>
    </lineage>
</organism>
<proteinExistence type="predicted"/>
<evidence type="ECO:0000313" key="3">
    <source>
        <dbReference type="EMBL" id="ELY36845.1"/>
    </source>
</evidence>
<protein>
    <recommendedName>
        <fullName evidence="5">Cytoplasmic chaperone TorD family protein</fullName>
    </recommendedName>
</protein>
<feature type="region of interest" description="Disordered" evidence="2">
    <location>
        <begin position="1"/>
        <end position="24"/>
    </location>
</feature>
<dbReference type="EMBL" id="AOHU01000021">
    <property type="protein sequence ID" value="ELY36845.1"/>
    <property type="molecule type" value="Genomic_DNA"/>
</dbReference>